<evidence type="ECO:0000313" key="3">
    <source>
        <dbReference type="Proteomes" id="UP000233140"/>
    </source>
</evidence>
<proteinExistence type="predicted"/>
<sequence>MPRHSVCVSHPPLWKEQSSKGLSELPRSQPSLGCQGPGLGPALTPRQPREADWAMNSPSPGASLFHRYPCRRCCQESLPSQGSLRFPPSGCSSD</sequence>
<accession>A0A2K5XM12</accession>
<protein>
    <submittedName>
        <fullName evidence="2">Uncharacterized protein</fullName>
    </submittedName>
</protein>
<name>A0A2K5XM12_MANLE</name>
<keyword evidence="3" id="KW-1185">Reference proteome</keyword>
<reference evidence="2" key="2">
    <citation type="submission" date="2025-09" db="UniProtKB">
        <authorList>
            <consortium name="Ensembl"/>
        </authorList>
    </citation>
    <scope>IDENTIFICATION</scope>
</reference>
<feature type="region of interest" description="Disordered" evidence="1">
    <location>
        <begin position="17"/>
        <end position="58"/>
    </location>
</feature>
<dbReference type="AlphaFoldDB" id="A0A2K5XM12"/>
<dbReference type="OMA" id="VSHTPLW"/>
<organism evidence="2 3">
    <name type="scientific">Mandrillus leucophaeus</name>
    <name type="common">Drill</name>
    <name type="synonym">Papio leucophaeus</name>
    <dbReference type="NCBI Taxonomy" id="9568"/>
    <lineage>
        <taxon>Eukaryota</taxon>
        <taxon>Metazoa</taxon>
        <taxon>Chordata</taxon>
        <taxon>Craniata</taxon>
        <taxon>Vertebrata</taxon>
        <taxon>Euteleostomi</taxon>
        <taxon>Mammalia</taxon>
        <taxon>Eutheria</taxon>
        <taxon>Euarchontoglires</taxon>
        <taxon>Primates</taxon>
        <taxon>Haplorrhini</taxon>
        <taxon>Catarrhini</taxon>
        <taxon>Cercopithecidae</taxon>
        <taxon>Cercopithecinae</taxon>
        <taxon>Mandrillus</taxon>
    </lineage>
</organism>
<evidence type="ECO:0000313" key="2">
    <source>
        <dbReference type="Ensembl" id="ENSMLEP00000004348.1"/>
    </source>
</evidence>
<evidence type="ECO:0000256" key="1">
    <source>
        <dbReference type="SAM" id="MobiDB-lite"/>
    </source>
</evidence>
<dbReference type="Proteomes" id="UP000233140">
    <property type="component" value="Unassembled WGS sequence"/>
</dbReference>
<reference evidence="2" key="1">
    <citation type="submission" date="2025-08" db="UniProtKB">
        <authorList>
            <consortium name="Ensembl"/>
        </authorList>
    </citation>
    <scope>IDENTIFICATION</scope>
</reference>
<dbReference type="GeneTree" id="ENSGT00910000147974"/>
<dbReference type="Ensembl" id="ENSMLET00000021465.1">
    <property type="protein sequence ID" value="ENSMLEP00000004348.1"/>
    <property type="gene ID" value="ENSMLEG00000019680.1"/>
</dbReference>